<accession>A0A9X3S2E6</accession>
<evidence type="ECO:0000256" key="1">
    <source>
        <dbReference type="ARBA" id="ARBA00006499"/>
    </source>
</evidence>
<dbReference type="Proteomes" id="UP001149140">
    <property type="component" value="Unassembled WGS sequence"/>
</dbReference>
<proteinExistence type="inferred from homology"/>
<keyword evidence="5" id="KW-1185">Reference proteome</keyword>
<dbReference type="SUPFAM" id="SSF53474">
    <property type="entry name" value="alpha/beta-Hydrolases"/>
    <property type="match status" value="1"/>
</dbReference>
<dbReference type="InterPro" id="IPR003140">
    <property type="entry name" value="PLipase/COase/thioEstase"/>
</dbReference>
<gene>
    <name evidence="4" type="ORF">OM076_29815</name>
</gene>
<keyword evidence="2" id="KW-0378">Hydrolase</keyword>
<organism evidence="4 5">
    <name type="scientific">Solirubrobacter ginsenosidimutans</name>
    <dbReference type="NCBI Taxonomy" id="490573"/>
    <lineage>
        <taxon>Bacteria</taxon>
        <taxon>Bacillati</taxon>
        <taxon>Actinomycetota</taxon>
        <taxon>Thermoleophilia</taxon>
        <taxon>Solirubrobacterales</taxon>
        <taxon>Solirubrobacteraceae</taxon>
        <taxon>Solirubrobacter</taxon>
    </lineage>
</organism>
<dbReference type="Pfam" id="PF02230">
    <property type="entry name" value="Abhydrolase_2"/>
    <property type="match status" value="1"/>
</dbReference>
<dbReference type="EMBL" id="JAPDOD010000034">
    <property type="protein sequence ID" value="MDA0164505.1"/>
    <property type="molecule type" value="Genomic_DNA"/>
</dbReference>
<evidence type="ECO:0000313" key="4">
    <source>
        <dbReference type="EMBL" id="MDA0164505.1"/>
    </source>
</evidence>
<comment type="caution">
    <text evidence="4">The sequence shown here is derived from an EMBL/GenBank/DDBJ whole genome shotgun (WGS) entry which is preliminary data.</text>
</comment>
<dbReference type="PANTHER" id="PTHR10655">
    <property type="entry name" value="LYSOPHOSPHOLIPASE-RELATED"/>
    <property type="match status" value="1"/>
</dbReference>
<comment type="similarity">
    <text evidence="1">Belongs to the AB hydrolase superfamily. AB hydrolase 2 family.</text>
</comment>
<evidence type="ECO:0000259" key="3">
    <source>
        <dbReference type="Pfam" id="PF02230"/>
    </source>
</evidence>
<dbReference type="PANTHER" id="PTHR10655:SF17">
    <property type="entry name" value="LYSOPHOSPHOLIPASE-LIKE PROTEIN 1"/>
    <property type="match status" value="1"/>
</dbReference>
<name>A0A9X3S2E6_9ACTN</name>
<evidence type="ECO:0000256" key="2">
    <source>
        <dbReference type="ARBA" id="ARBA00022801"/>
    </source>
</evidence>
<dbReference type="InterPro" id="IPR050565">
    <property type="entry name" value="LYPA1-2/EST-like"/>
</dbReference>
<dbReference type="AlphaFoldDB" id="A0A9X3S2E6"/>
<feature type="domain" description="Phospholipase/carboxylesterase/thioesterase" evidence="3">
    <location>
        <begin position="74"/>
        <end position="187"/>
    </location>
</feature>
<sequence>MRRGPSLDEARAVCVLLHGRGRSPEDVLLLAERLGLDDVAYVAPAATDNSWWPGSFLAPIAENEPYRSSALGVVEALMHSLGDPSRVVLGGFSQGACLAAEYALHHPARYGGLLFYTGGFCGPRGTIPPRLGTFDGTPAYLGTSDPDGWVPAWRVQETSAALSAVGASVTVDVFEGMDHLVNDAEIEAGRALLQRL</sequence>
<protein>
    <recommendedName>
        <fullName evidence="3">Phospholipase/carboxylesterase/thioesterase domain-containing protein</fullName>
    </recommendedName>
</protein>
<evidence type="ECO:0000313" key="5">
    <source>
        <dbReference type="Proteomes" id="UP001149140"/>
    </source>
</evidence>
<dbReference type="InterPro" id="IPR029058">
    <property type="entry name" value="AB_hydrolase_fold"/>
</dbReference>
<dbReference type="GO" id="GO:0016787">
    <property type="term" value="F:hydrolase activity"/>
    <property type="evidence" value="ECO:0007669"/>
    <property type="project" value="UniProtKB-KW"/>
</dbReference>
<reference evidence="4" key="1">
    <citation type="submission" date="2022-10" db="EMBL/GenBank/DDBJ databases">
        <title>The WGS of Solirubrobacter ginsenosidimutans DSM 21036.</title>
        <authorList>
            <person name="Jiang Z."/>
        </authorList>
    </citation>
    <scope>NUCLEOTIDE SEQUENCE</scope>
    <source>
        <strain evidence="4">DSM 21036</strain>
    </source>
</reference>
<dbReference type="Gene3D" id="3.40.50.1820">
    <property type="entry name" value="alpha/beta hydrolase"/>
    <property type="match status" value="1"/>
</dbReference>